<evidence type="ECO:0000259" key="2">
    <source>
        <dbReference type="Pfam" id="PF08450"/>
    </source>
</evidence>
<dbReference type="PANTHER" id="PTHR10426:SF88">
    <property type="entry name" value="ADIPOCYTE PLASMA MEMBRANE-ASSOCIATED PROTEIN HEMOMUCIN-RELATED"/>
    <property type="match status" value="1"/>
</dbReference>
<dbReference type="SUPFAM" id="SSF63829">
    <property type="entry name" value="Calcium-dependent phosphotriesterase"/>
    <property type="match status" value="1"/>
</dbReference>
<keyword evidence="4" id="KW-1185">Reference proteome</keyword>
<reference evidence="3 4" key="1">
    <citation type="submission" date="2020-01" db="EMBL/GenBank/DDBJ databases">
        <title>Genetics and antimicrobial susceptibilities of Nocardia species isolated from the soil; a comparison with species isolated from humans.</title>
        <authorList>
            <person name="Carrasco G."/>
            <person name="Monzon S."/>
            <person name="Sansegundo M."/>
            <person name="Garcia E."/>
            <person name="Garrido N."/>
            <person name="Medina M.J."/>
            <person name="Villalon P."/>
            <person name="Ramirez-Arocha A.C."/>
            <person name="Jimenez P."/>
            <person name="Cuesta I."/>
            <person name="Valdezate S."/>
        </authorList>
    </citation>
    <scope>NUCLEOTIDE SEQUENCE [LARGE SCALE GENOMIC DNA]</scope>
    <source>
        <strain evidence="3 4">CNM20110649</strain>
    </source>
</reference>
<dbReference type="EMBL" id="JAAGUX010000007">
    <property type="protein sequence ID" value="NEW55298.1"/>
    <property type="molecule type" value="Genomic_DNA"/>
</dbReference>
<dbReference type="Pfam" id="PF08450">
    <property type="entry name" value="SGL"/>
    <property type="match status" value="1"/>
</dbReference>
<feature type="chain" id="PRO_5046245975" evidence="1">
    <location>
        <begin position="32"/>
        <end position="323"/>
    </location>
</feature>
<comment type="caution">
    <text evidence="3">The sequence shown here is derived from an EMBL/GenBank/DDBJ whole genome shotgun (WGS) entry which is preliminary data.</text>
</comment>
<dbReference type="Proteomes" id="UP000470876">
    <property type="component" value="Unassembled WGS sequence"/>
</dbReference>
<feature type="domain" description="SMP-30/Gluconolactonase/LRE-like region" evidence="2">
    <location>
        <begin position="162"/>
        <end position="262"/>
    </location>
</feature>
<dbReference type="InterPro" id="IPR013658">
    <property type="entry name" value="SGL"/>
</dbReference>
<dbReference type="InterPro" id="IPR011042">
    <property type="entry name" value="6-blade_b-propeller_TolB-like"/>
</dbReference>
<evidence type="ECO:0000313" key="4">
    <source>
        <dbReference type="Proteomes" id="UP000470876"/>
    </source>
</evidence>
<evidence type="ECO:0000313" key="3">
    <source>
        <dbReference type="EMBL" id="NEW55298.1"/>
    </source>
</evidence>
<proteinExistence type="predicted"/>
<organism evidence="3 4">
    <name type="scientific">Nocardia cyriacigeorgica</name>
    <dbReference type="NCBI Taxonomy" id="135487"/>
    <lineage>
        <taxon>Bacteria</taxon>
        <taxon>Bacillati</taxon>
        <taxon>Actinomycetota</taxon>
        <taxon>Actinomycetes</taxon>
        <taxon>Mycobacteriales</taxon>
        <taxon>Nocardiaceae</taxon>
        <taxon>Nocardia</taxon>
    </lineage>
</organism>
<keyword evidence="1" id="KW-0732">Signal</keyword>
<evidence type="ECO:0000256" key="1">
    <source>
        <dbReference type="SAM" id="SignalP"/>
    </source>
</evidence>
<feature type="signal peptide" evidence="1">
    <location>
        <begin position="1"/>
        <end position="31"/>
    </location>
</feature>
<gene>
    <name evidence="3" type="ORF">GV794_06455</name>
</gene>
<name>A0ABX0CFG4_9NOCA</name>
<accession>A0ABX0CFG4</accession>
<dbReference type="PANTHER" id="PTHR10426">
    <property type="entry name" value="STRICTOSIDINE SYNTHASE-RELATED"/>
    <property type="match status" value="1"/>
</dbReference>
<sequence length="323" mass="33924">MTFGMGRTRTWSALLAITVATGLATAGPAHAQTFPTMCAQGWEATTLVEGVGNLENLDSDGAGGFYVTGIVDGYLAHVSADGRFEKLVTGLDKPAGVRIAGRSVYFLTGDGLDAAPGTLQRYDIDTGATTVLLTDLNGPNGLLLLPDGDLLFTNIGAQGTPTGISRYRPSTGEYTKTWSPLPLTNGLALAPDGTSIFTDNLTMRIFRIPLDAPAKATVVAGIPDLISMPDDMEATRDGDLFVADHAVGAIYRVDTATGSSCAIISGLIKRPDPIRVPPDGTTSVRIARDGTSWSLFITSMDGTLRRLRPPADVDLTPADPTKR</sequence>
<dbReference type="Gene3D" id="2.120.10.30">
    <property type="entry name" value="TolB, C-terminal domain"/>
    <property type="match status" value="1"/>
</dbReference>
<protein>
    <submittedName>
        <fullName evidence="3">SMP-30/gluconolactonase/LRE family protein</fullName>
    </submittedName>
</protein>
<dbReference type="RefSeq" id="WP_163838039.1">
    <property type="nucleotide sequence ID" value="NZ_JAAGUX010000007.1"/>
</dbReference>